<dbReference type="InterPro" id="IPR029030">
    <property type="entry name" value="Caspase-like_dom_sf"/>
</dbReference>
<dbReference type="GO" id="GO:0006508">
    <property type="term" value="P:proteolysis"/>
    <property type="evidence" value="ECO:0007669"/>
    <property type="project" value="InterPro"/>
</dbReference>
<proteinExistence type="predicted"/>
<sequence>MPSRMLLSIGCDVYQHMDSLNGAVLDAEAIHLELSQGEHNRIKSEDACLLRSPTTAQLVDALGAIQDRYSELESLTIFFAGHGGESNGSYYLCLADTREDRLSTTGYPLSRLFEFLNELKAAHCNIIIDACNAGGMVADLHSLLKPAVIGRSNTFGVSLFISSAADQYATENAQGGYATNGILKVLRGEIDTGVRRDFLDLLDIGKPAARYVAEMTGNAQMPSVWGVNLYGHMPLFANPHASGHAASSLLELTGISPTSPAGQAISEGAGSLYSLVHSSEFGLTTDMIFETLPKFVNRLVDMPGAAAVFVEGIWHSLEKQARDGTNTFRRVELSASCIALLLESSERDPISAAYLLRFGRELIDETERVLAGLAVTLSENRYALCRNGIPDLFYLPQRIARILGWAGAALHIARELEKDGSSIRRALTDICGSLVDHYAAACAGMSEAEAPFWCAFLTATNADEMGGIGEVIVSTLLNALIENGGSLAKPHLEAKEVYPYLVARMEKDKKAMQAHASSPSEILALVLLISPRYELQHTVDVSLEYLDHESLSIFVPENHLEFSKPCIRNGINNVFQIGHKIWTVGDLIERWSEACVPQIYGASSIHRTETRIGAVCASLLFPDRVPWFLLADPISSTSGLGKGEVVGAS</sequence>
<organism evidence="2 3">
    <name type="scientific">Pseudomonas brassicacearum subsp. neoaurantiaca</name>
    <dbReference type="NCBI Taxonomy" id="494916"/>
    <lineage>
        <taxon>Bacteria</taxon>
        <taxon>Pseudomonadati</taxon>
        <taxon>Pseudomonadota</taxon>
        <taxon>Gammaproteobacteria</taxon>
        <taxon>Pseudomonadales</taxon>
        <taxon>Pseudomonadaceae</taxon>
        <taxon>Pseudomonas</taxon>
    </lineage>
</organism>
<dbReference type="SUPFAM" id="SSF52129">
    <property type="entry name" value="Caspase-like"/>
    <property type="match status" value="1"/>
</dbReference>
<feature type="domain" description="Peptidase C14 caspase" evidence="1">
    <location>
        <begin position="4"/>
        <end position="226"/>
    </location>
</feature>
<dbReference type="RefSeq" id="WP_181286622.1">
    <property type="nucleotide sequence ID" value="NZ_VDLV01000003.1"/>
</dbReference>
<accession>A0A7V8RIV9</accession>
<reference evidence="2 3" key="1">
    <citation type="submission" date="2019-06" db="EMBL/GenBank/DDBJ databases">
        <title>Analysis of the biodiversity of Brassica napus bacterial endophytes for the selection of potential efficient biofertilizers for rapeseed crops.</title>
        <authorList>
            <person name="Jimenez-Gomez A."/>
            <person name="Saati-Santamaria Z."/>
            <person name="Menendez E."/>
            <person name="Rivas R."/>
            <person name="Mateos P.F."/>
            <person name="Velazquez E."/>
            <person name="Garcia-Fraile P."/>
        </authorList>
    </citation>
    <scope>NUCLEOTIDE SEQUENCE [LARGE SCALE GENOMIC DNA]</scope>
    <source>
        <strain evidence="2 3">CDVBN10</strain>
    </source>
</reference>
<name>A0A7V8RIV9_9PSED</name>
<dbReference type="AlphaFoldDB" id="A0A7V8RIV9"/>
<dbReference type="Gene3D" id="3.40.50.1460">
    <property type="match status" value="1"/>
</dbReference>
<comment type="caution">
    <text evidence="2">The sequence shown here is derived from an EMBL/GenBank/DDBJ whole genome shotgun (WGS) entry which is preliminary data.</text>
</comment>
<dbReference type="Pfam" id="PF00656">
    <property type="entry name" value="Peptidase_C14"/>
    <property type="match status" value="1"/>
</dbReference>
<evidence type="ECO:0000313" key="3">
    <source>
        <dbReference type="Proteomes" id="UP000572407"/>
    </source>
</evidence>
<dbReference type="InterPro" id="IPR011600">
    <property type="entry name" value="Pept_C14_caspase"/>
</dbReference>
<dbReference type="GO" id="GO:0004197">
    <property type="term" value="F:cysteine-type endopeptidase activity"/>
    <property type="evidence" value="ECO:0007669"/>
    <property type="project" value="InterPro"/>
</dbReference>
<dbReference type="Proteomes" id="UP000572407">
    <property type="component" value="Unassembled WGS sequence"/>
</dbReference>
<evidence type="ECO:0000313" key="2">
    <source>
        <dbReference type="EMBL" id="MBA1376665.1"/>
    </source>
</evidence>
<gene>
    <name evidence="2" type="ORF">FHK92_02310</name>
</gene>
<protein>
    <submittedName>
        <fullName evidence="2">Caspase family protein</fullName>
    </submittedName>
</protein>
<dbReference type="EMBL" id="VDLV01000003">
    <property type="protein sequence ID" value="MBA1376665.1"/>
    <property type="molecule type" value="Genomic_DNA"/>
</dbReference>
<evidence type="ECO:0000259" key="1">
    <source>
        <dbReference type="Pfam" id="PF00656"/>
    </source>
</evidence>